<evidence type="ECO:0008006" key="3">
    <source>
        <dbReference type="Google" id="ProtNLM"/>
    </source>
</evidence>
<dbReference type="KEGG" id="nti:DNFV4_04483"/>
<dbReference type="Gene3D" id="3.10.450.710">
    <property type="entry name" value="Tgt2/MlaC"/>
    <property type="match status" value="1"/>
</dbReference>
<dbReference type="EMBL" id="OX365700">
    <property type="protein sequence ID" value="CAI4034040.1"/>
    <property type="molecule type" value="Genomic_DNA"/>
</dbReference>
<name>A0AA86N412_9BACT</name>
<accession>A0AA86N412</accession>
<gene>
    <name evidence="1" type="ORF">DNFV4_04483</name>
</gene>
<reference evidence="1" key="1">
    <citation type="submission" date="2022-10" db="EMBL/GenBank/DDBJ databases">
        <authorList>
            <person name="Koch H."/>
        </authorList>
    </citation>
    <scope>NUCLEOTIDE SEQUENCE</scope>
    <source>
        <strain evidence="1">DNF</strain>
    </source>
</reference>
<sequence>MDQWTATDQERPDRTWACCPDELNMGHRLSPAGSFKLSCPDSTLARMNSRALRSGLLAVVLLTGANLLMAAETPTDAVRTTFEKAVHVLQDQELKKPGRQQERLDRLEQTIGDRVSYRELAKRSLGAKWKELSEKDRQEFVVLFAHLLRDTYANRILRYTDEQVEYLNERLDGSYAEVRTNVKGSKVNIPVNYRLINQSGLWQVYDVVVDGISMVSNYRGQFSKILQTSSYETLLERLRTRTIHDGLDKPD</sequence>
<dbReference type="AlphaFoldDB" id="A0AA86N412"/>
<dbReference type="Pfam" id="PF05494">
    <property type="entry name" value="MlaC"/>
    <property type="match status" value="1"/>
</dbReference>
<dbReference type="Proteomes" id="UP001179121">
    <property type="component" value="Chromosome"/>
</dbReference>
<dbReference type="InterPro" id="IPR042245">
    <property type="entry name" value="Tgt2/MlaC_sf"/>
</dbReference>
<evidence type="ECO:0000313" key="1">
    <source>
        <dbReference type="EMBL" id="CAI4034040.1"/>
    </source>
</evidence>
<keyword evidence="2" id="KW-1185">Reference proteome</keyword>
<dbReference type="PANTHER" id="PTHR36573">
    <property type="entry name" value="INTERMEMBRANE PHOSPHOLIPID TRANSPORT SYSTEM BINDING PROTEIN MLAC"/>
    <property type="match status" value="1"/>
</dbReference>
<organism evidence="1 2">
    <name type="scientific">Nitrospira tepida</name>
    <dbReference type="NCBI Taxonomy" id="2973512"/>
    <lineage>
        <taxon>Bacteria</taxon>
        <taxon>Pseudomonadati</taxon>
        <taxon>Nitrospirota</taxon>
        <taxon>Nitrospiria</taxon>
        <taxon>Nitrospirales</taxon>
        <taxon>Nitrospiraceae</taxon>
        <taxon>Nitrospira</taxon>
    </lineage>
</organism>
<proteinExistence type="predicted"/>
<evidence type="ECO:0000313" key="2">
    <source>
        <dbReference type="Proteomes" id="UP001179121"/>
    </source>
</evidence>
<protein>
    <recommendedName>
        <fullName evidence="3">ABC transporter substrate-binding protein</fullName>
    </recommendedName>
</protein>
<dbReference type="InterPro" id="IPR008869">
    <property type="entry name" value="MlaC/ttg2D"/>
</dbReference>
<dbReference type="PANTHER" id="PTHR36573:SF1">
    <property type="entry name" value="INTERMEMBRANE PHOSPHOLIPID TRANSPORT SYSTEM BINDING PROTEIN MLAC"/>
    <property type="match status" value="1"/>
</dbReference>